<accession>A0A1R0H8U1</accession>
<comment type="caution">
    <text evidence="1">The sequence shown here is derived from an EMBL/GenBank/DDBJ whole genome shotgun (WGS) entry which is preliminary data.</text>
</comment>
<evidence type="ECO:0000313" key="1">
    <source>
        <dbReference type="EMBL" id="OLY85612.1"/>
    </source>
</evidence>
<dbReference type="AlphaFoldDB" id="A0A1R0H8U1"/>
<keyword evidence="2" id="KW-1185">Reference proteome</keyword>
<evidence type="ECO:0000313" key="2">
    <source>
        <dbReference type="Proteomes" id="UP000187455"/>
    </source>
</evidence>
<dbReference type="EMBL" id="LSSL01000058">
    <property type="protein sequence ID" value="OLY85612.1"/>
    <property type="molecule type" value="Genomic_DNA"/>
</dbReference>
<proteinExistence type="predicted"/>
<organism evidence="1 2">
    <name type="scientific">Smittium mucronatum</name>
    <dbReference type="NCBI Taxonomy" id="133383"/>
    <lineage>
        <taxon>Eukaryota</taxon>
        <taxon>Fungi</taxon>
        <taxon>Fungi incertae sedis</taxon>
        <taxon>Zoopagomycota</taxon>
        <taxon>Kickxellomycotina</taxon>
        <taxon>Harpellomycetes</taxon>
        <taxon>Harpellales</taxon>
        <taxon>Legeriomycetaceae</taxon>
        <taxon>Smittium</taxon>
    </lineage>
</organism>
<dbReference type="Proteomes" id="UP000187455">
    <property type="component" value="Unassembled WGS sequence"/>
</dbReference>
<reference evidence="1 2" key="1">
    <citation type="journal article" date="2016" name="Mol. Biol. Evol.">
        <title>Genome-Wide Survey of Gut Fungi (Harpellales) Reveals the First Horizontally Transferred Ubiquitin Gene from a Mosquito Host.</title>
        <authorList>
            <person name="Wang Y."/>
            <person name="White M.M."/>
            <person name="Kvist S."/>
            <person name="Moncalvo J.M."/>
        </authorList>
    </citation>
    <scope>NUCLEOTIDE SEQUENCE [LARGE SCALE GENOMIC DNA]</scope>
    <source>
        <strain evidence="1 2">ALG-7-W6</strain>
    </source>
</reference>
<name>A0A1R0H8U1_9FUNG</name>
<gene>
    <name evidence="1" type="ORF">AYI68_g191</name>
</gene>
<protein>
    <submittedName>
        <fullName evidence="1">Uncharacterized protein</fullName>
    </submittedName>
</protein>
<sequence>MEIKASLVCMEPPPLCELENIAEINIKEKNTHEISIKTYRETERSQRYSMYHVIHLTINEEHKLKVGKNLNLYNNGTPTPQR</sequence>